<evidence type="ECO:0000259" key="11">
    <source>
        <dbReference type="Pfam" id="PF00905"/>
    </source>
</evidence>
<reference evidence="14" key="1">
    <citation type="journal article" date="2019" name="Int. J. Syst. Evol. Microbiol.">
        <title>The Global Catalogue of Microorganisms (GCM) 10K type strain sequencing project: providing services to taxonomists for standard genome sequencing and annotation.</title>
        <authorList>
            <consortium name="The Broad Institute Genomics Platform"/>
            <consortium name="The Broad Institute Genome Sequencing Center for Infectious Disease"/>
            <person name="Wu L."/>
            <person name="Ma J."/>
        </authorList>
    </citation>
    <scope>NUCLEOTIDE SEQUENCE [LARGE SCALE GENOMIC DNA]</scope>
    <source>
        <strain evidence="14">KCTC 33576</strain>
    </source>
</reference>
<gene>
    <name evidence="13" type="ORF">ACFSYH_05275</name>
</gene>
<dbReference type="SUPFAM" id="SSF56601">
    <property type="entry name" value="beta-lactamase/transpeptidase-like"/>
    <property type="match status" value="1"/>
</dbReference>
<dbReference type="Proteomes" id="UP001597391">
    <property type="component" value="Unassembled WGS sequence"/>
</dbReference>
<keyword evidence="10" id="KW-0472">Membrane</keyword>
<feature type="transmembrane region" description="Helical" evidence="10">
    <location>
        <begin position="21"/>
        <end position="46"/>
    </location>
</feature>
<dbReference type="RefSeq" id="WP_377465596.1">
    <property type="nucleotide sequence ID" value="NZ_JBHUOP010000002.1"/>
</dbReference>
<keyword evidence="3 13" id="KW-0328">Glycosyltransferase</keyword>
<protein>
    <submittedName>
        <fullName evidence="13">Transglycosylase domain-containing protein</fullName>
        <ecNumber evidence="13">2.4.-.-</ecNumber>
    </submittedName>
</protein>
<dbReference type="EMBL" id="JBHUOP010000002">
    <property type="protein sequence ID" value="MFD2839982.1"/>
    <property type="molecule type" value="Genomic_DNA"/>
</dbReference>
<dbReference type="SUPFAM" id="SSF53955">
    <property type="entry name" value="Lysozyme-like"/>
    <property type="match status" value="1"/>
</dbReference>
<dbReference type="Pfam" id="PF00912">
    <property type="entry name" value="Transgly"/>
    <property type="match status" value="1"/>
</dbReference>
<keyword evidence="6" id="KW-0511">Multifunctional enzyme</keyword>
<evidence type="ECO:0000256" key="9">
    <source>
        <dbReference type="SAM" id="MobiDB-lite"/>
    </source>
</evidence>
<keyword evidence="2" id="KW-0645">Protease</keyword>
<dbReference type="PANTHER" id="PTHR32282">
    <property type="entry name" value="BINDING PROTEIN TRANSPEPTIDASE, PUTATIVE-RELATED"/>
    <property type="match status" value="1"/>
</dbReference>
<dbReference type="InterPro" id="IPR001460">
    <property type="entry name" value="PCN-bd_Tpept"/>
</dbReference>
<dbReference type="InterPro" id="IPR036950">
    <property type="entry name" value="PBP_transglycosylase"/>
</dbReference>
<feature type="domain" description="Penicillin-binding protein transpeptidase" evidence="11">
    <location>
        <begin position="378"/>
        <end position="645"/>
    </location>
</feature>
<evidence type="ECO:0000256" key="7">
    <source>
        <dbReference type="ARBA" id="ARBA00034000"/>
    </source>
</evidence>
<proteinExistence type="predicted"/>
<evidence type="ECO:0000256" key="10">
    <source>
        <dbReference type="SAM" id="Phobius"/>
    </source>
</evidence>
<evidence type="ECO:0000313" key="13">
    <source>
        <dbReference type="EMBL" id="MFD2839982.1"/>
    </source>
</evidence>
<dbReference type="PANTHER" id="PTHR32282:SF33">
    <property type="entry name" value="PEPTIDOGLYCAN GLYCOSYLTRANSFERASE"/>
    <property type="match status" value="1"/>
</dbReference>
<evidence type="ECO:0000256" key="8">
    <source>
        <dbReference type="ARBA" id="ARBA00049902"/>
    </source>
</evidence>
<evidence type="ECO:0000256" key="6">
    <source>
        <dbReference type="ARBA" id="ARBA00023268"/>
    </source>
</evidence>
<organism evidence="13 14">
    <name type="scientific">Populibacterium corticicola</name>
    <dbReference type="NCBI Taxonomy" id="1812826"/>
    <lineage>
        <taxon>Bacteria</taxon>
        <taxon>Bacillati</taxon>
        <taxon>Actinomycetota</taxon>
        <taxon>Actinomycetes</taxon>
        <taxon>Micrococcales</taxon>
        <taxon>Jonesiaceae</taxon>
        <taxon>Populibacterium</taxon>
    </lineage>
</organism>
<evidence type="ECO:0000256" key="3">
    <source>
        <dbReference type="ARBA" id="ARBA00022676"/>
    </source>
</evidence>
<comment type="catalytic activity">
    <reaction evidence="8">
        <text>[GlcNAc-(1-&gt;4)-Mur2Ac(oyl-L-Ala-gamma-D-Glu-L-Lys-D-Ala-D-Ala)](n)-di-trans,octa-cis-undecaprenyl diphosphate + beta-D-GlcNAc-(1-&gt;4)-Mur2Ac(oyl-L-Ala-gamma-D-Glu-L-Lys-D-Ala-D-Ala)-di-trans,octa-cis-undecaprenyl diphosphate = [GlcNAc-(1-&gt;4)-Mur2Ac(oyl-L-Ala-gamma-D-Glu-L-Lys-D-Ala-D-Ala)](n+1)-di-trans,octa-cis-undecaprenyl diphosphate + di-trans,octa-cis-undecaprenyl diphosphate + H(+)</text>
        <dbReference type="Rhea" id="RHEA:23708"/>
        <dbReference type="Rhea" id="RHEA-COMP:9602"/>
        <dbReference type="Rhea" id="RHEA-COMP:9603"/>
        <dbReference type="ChEBI" id="CHEBI:15378"/>
        <dbReference type="ChEBI" id="CHEBI:58405"/>
        <dbReference type="ChEBI" id="CHEBI:60033"/>
        <dbReference type="ChEBI" id="CHEBI:78435"/>
        <dbReference type="EC" id="2.4.99.28"/>
    </reaction>
</comment>
<keyword evidence="1" id="KW-0121">Carboxypeptidase</keyword>
<evidence type="ECO:0000313" key="14">
    <source>
        <dbReference type="Proteomes" id="UP001597391"/>
    </source>
</evidence>
<keyword evidence="5" id="KW-0378">Hydrolase</keyword>
<feature type="domain" description="Glycosyl transferase family 51" evidence="12">
    <location>
        <begin position="90"/>
        <end position="273"/>
    </location>
</feature>
<evidence type="ECO:0000256" key="4">
    <source>
        <dbReference type="ARBA" id="ARBA00022679"/>
    </source>
</evidence>
<keyword evidence="10" id="KW-0812">Transmembrane</keyword>
<dbReference type="Gene3D" id="3.40.710.10">
    <property type="entry name" value="DD-peptidase/beta-lactamase superfamily"/>
    <property type="match status" value="1"/>
</dbReference>
<dbReference type="InterPro" id="IPR012338">
    <property type="entry name" value="Beta-lactam/transpept-like"/>
</dbReference>
<evidence type="ECO:0000259" key="12">
    <source>
        <dbReference type="Pfam" id="PF00912"/>
    </source>
</evidence>
<evidence type="ECO:0000256" key="1">
    <source>
        <dbReference type="ARBA" id="ARBA00022645"/>
    </source>
</evidence>
<accession>A0ABW5XEA5</accession>
<dbReference type="GO" id="GO:0016757">
    <property type="term" value="F:glycosyltransferase activity"/>
    <property type="evidence" value="ECO:0007669"/>
    <property type="project" value="UniProtKB-KW"/>
</dbReference>
<dbReference type="InterPro" id="IPR050396">
    <property type="entry name" value="Glycosyltr_51/Transpeptidase"/>
</dbReference>
<dbReference type="InterPro" id="IPR023346">
    <property type="entry name" value="Lysozyme-like_dom_sf"/>
</dbReference>
<dbReference type="EC" id="2.4.-.-" evidence="13"/>
<feature type="region of interest" description="Disordered" evidence="9">
    <location>
        <begin position="708"/>
        <end position="761"/>
    </location>
</feature>
<dbReference type="Pfam" id="PF00905">
    <property type="entry name" value="Transpeptidase"/>
    <property type="match status" value="1"/>
</dbReference>
<name>A0ABW5XEA5_9MICO</name>
<comment type="caution">
    <text evidence="13">The sequence shown here is derived from an EMBL/GenBank/DDBJ whole genome shotgun (WGS) entry which is preliminary data.</text>
</comment>
<dbReference type="Gene3D" id="1.10.3810.10">
    <property type="entry name" value="Biosynthetic peptidoglycan transglycosylase-like"/>
    <property type="match status" value="1"/>
</dbReference>
<keyword evidence="14" id="KW-1185">Reference proteome</keyword>
<comment type="catalytic activity">
    <reaction evidence="7">
        <text>Preferential cleavage: (Ac)2-L-Lys-D-Ala-|-D-Ala. Also transpeptidation of peptidyl-alanyl moieties that are N-acyl substituents of D-alanine.</text>
        <dbReference type="EC" id="3.4.16.4"/>
    </reaction>
</comment>
<keyword evidence="10" id="KW-1133">Transmembrane helix</keyword>
<dbReference type="InterPro" id="IPR001264">
    <property type="entry name" value="Glyco_trans_51"/>
</dbReference>
<evidence type="ECO:0000256" key="5">
    <source>
        <dbReference type="ARBA" id="ARBA00022801"/>
    </source>
</evidence>
<feature type="compositionally biased region" description="Basic and acidic residues" evidence="9">
    <location>
        <begin position="710"/>
        <end position="755"/>
    </location>
</feature>
<sequence>MSNGNAPHLTQGSKKRSVNPFQVLGLLIAFFVLAVIGGVLAAALVVPLAAGASTATEVASDTFYEIPSELEIDEPSQVTKIYASNGKTLLASYYAENRKVVSLDDISLHMQNAVVATEDKRFWTHGGVDLQGISRAAMQQLQGDGGGGSTLTQQYVKNVLIHKASRAGDAAGVQAARAGSLERKMKEAKLALHLEKTLSKEQILENYLNIAQFGTKVYGVETAANYYFGKSAKDLDIVEAATIAGITQLPGKYDPTKNPTENERRRNIVLMLMFQQGYIDREQYDEAIATKVEDTLNVKEIPNGCESAGRNGFFCDYVTKTIMQDPAFGETEKERSELLYRGGLTIITTLDVKLQKEAYITLRDRIPAKNEEMIATALTAVEPGTGKILVMTQNRTYNPSSTKKKGTTSINYSAGPDFGGSQGFQVGSTFKTFVLAEWLRTGHTLNNLVSANHKVWQINEFKASCTTLGGGTWPPYNSDGRGSGQRTALQATATSINTAYASMISELDLCDVAKMAKKAGFTPTARSANGEITIVPSMVLGIQESSPLSMANSYATFASGGTYCEPIAITKITDANGKELPVPDAQCRQTIDSATVNGVNYALSRVIAPGGGAPQAALAGGRPAAGKTGTTNNNTDAWFVGYTPHVSTAIWMGQPDDRSVYLQNIRINGQWYSRVYGSTLAAPMWKQFMDFAHEDKPKTSFASIAQAQLGEREKTDAEIKKEEEAKKKKEEEEAKKKEQEARAENDNDRSSDSRRDRRRGN</sequence>
<evidence type="ECO:0000256" key="2">
    <source>
        <dbReference type="ARBA" id="ARBA00022670"/>
    </source>
</evidence>
<keyword evidence="4 13" id="KW-0808">Transferase</keyword>